<dbReference type="FunFam" id="3.30.160.60:FF:000125">
    <property type="entry name" value="Putative zinc finger protein 143"/>
    <property type="match status" value="1"/>
</dbReference>
<feature type="region of interest" description="Disordered" evidence="8">
    <location>
        <begin position="118"/>
        <end position="142"/>
    </location>
</feature>
<reference evidence="10 11" key="1">
    <citation type="submission" date="2023-03" db="EMBL/GenBank/DDBJ databases">
        <title>High-quality genome of Scylla paramamosain provides insights in environmental adaptation.</title>
        <authorList>
            <person name="Zhang L."/>
        </authorList>
    </citation>
    <scope>NUCLEOTIDE SEQUENCE [LARGE SCALE GENOMIC DNA]</scope>
    <source>
        <strain evidence="10">LZ_2023a</strain>
        <tissue evidence="10">Muscle</tissue>
    </source>
</reference>
<dbReference type="GO" id="GO:0000978">
    <property type="term" value="F:RNA polymerase II cis-regulatory region sequence-specific DNA binding"/>
    <property type="evidence" value="ECO:0007669"/>
    <property type="project" value="TreeGrafter"/>
</dbReference>
<keyword evidence="5" id="KW-0862">Zinc</keyword>
<keyword evidence="11" id="KW-1185">Reference proteome</keyword>
<sequence length="523" mass="58282">MKKQIMIKHYCPQQYDRNPKAQTVESRMQALWGLHCSEQYLAHKKPYDNTEVNLPDKPLNSSHLNEQYKSKHLPCDTQLTYTDRQDISQTGADDLEVVEALLSFSKLGTAGWNNQSCNTAALELPPSPPSSQGGVSPHHPLESDVEETCDVLNLRRRPSRDHEFGKFQSFMHQTPPHTPCTPPQSPSPAPSSYDSRASTPASLSGVPVSVIVKAERQSQQTFERARTLAERKMYDPDYSRLGSNCYWSCDNEESPSPSPVHFSSNDDQKLHPPAKNINTAQEQIFVDSKDTDREDMKCFEESLVKKHAVPDQKISESPSPNASATKALQSSNKLVAIAPKMPSLIPVNSGTSVIFAQINGSPTVIPTASTGITHLIVTPGGNGASGSQVISPILLSTPSSQPLQDDRKRTFKCTYKDCDKTYFKSSHLKSHMRSHTGEKPYQCSWKDCERRFARSDELSRHKRTHTGEKKFECTSCKTKFMRSDHLAKHMKRHTRRRIGVPVAPKVSALAPAFSFVAVPTLSQ</sequence>
<organism evidence="10 11">
    <name type="scientific">Scylla paramamosain</name>
    <name type="common">Mud crab</name>
    <dbReference type="NCBI Taxonomy" id="85552"/>
    <lineage>
        <taxon>Eukaryota</taxon>
        <taxon>Metazoa</taxon>
        <taxon>Ecdysozoa</taxon>
        <taxon>Arthropoda</taxon>
        <taxon>Crustacea</taxon>
        <taxon>Multicrustacea</taxon>
        <taxon>Malacostraca</taxon>
        <taxon>Eumalacostraca</taxon>
        <taxon>Eucarida</taxon>
        <taxon>Decapoda</taxon>
        <taxon>Pleocyemata</taxon>
        <taxon>Brachyura</taxon>
        <taxon>Eubrachyura</taxon>
        <taxon>Portunoidea</taxon>
        <taxon>Portunidae</taxon>
        <taxon>Portuninae</taxon>
        <taxon>Scylla</taxon>
    </lineage>
</organism>
<evidence type="ECO:0000256" key="4">
    <source>
        <dbReference type="ARBA" id="ARBA00022771"/>
    </source>
</evidence>
<dbReference type="PROSITE" id="PS00028">
    <property type="entry name" value="ZINC_FINGER_C2H2_1"/>
    <property type="match status" value="3"/>
</dbReference>
<feature type="compositionally biased region" description="Pro residues" evidence="8">
    <location>
        <begin position="176"/>
        <end position="189"/>
    </location>
</feature>
<dbReference type="PROSITE" id="PS50157">
    <property type="entry name" value="ZINC_FINGER_C2H2_2"/>
    <property type="match status" value="3"/>
</dbReference>
<dbReference type="EMBL" id="JARAKH010000041">
    <property type="protein sequence ID" value="KAK8381139.1"/>
    <property type="molecule type" value="Genomic_DNA"/>
</dbReference>
<evidence type="ECO:0000256" key="2">
    <source>
        <dbReference type="ARBA" id="ARBA00022723"/>
    </source>
</evidence>
<feature type="domain" description="C2H2-type" evidence="9">
    <location>
        <begin position="471"/>
        <end position="498"/>
    </location>
</feature>
<evidence type="ECO:0000256" key="3">
    <source>
        <dbReference type="ARBA" id="ARBA00022737"/>
    </source>
</evidence>
<comment type="caution">
    <text evidence="10">The sequence shown here is derived from an EMBL/GenBank/DDBJ whole genome shotgun (WGS) entry which is preliminary data.</text>
</comment>
<evidence type="ECO:0000256" key="5">
    <source>
        <dbReference type="ARBA" id="ARBA00022833"/>
    </source>
</evidence>
<keyword evidence="2" id="KW-0479">Metal-binding</keyword>
<feature type="domain" description="C2H2-type" evidence="9">
    <location>
        <begin position="441"/>
        <end position="470"/>
    </location>
</feature>
<dbReference type="PANTHER" id="PTHR23235:SF120">
    <property type="entry name" value="KRUPPEL-LIKE FACTOR 15"/>
    <property type="match status" value="1"/>
</dbReference>
<evidence type="ECO:0000256" key="6">
    <source>
        <dbReference type="ARBA" id="ARBA00023242"/>
    </source>
</evidence>
<evidence type="ECO:0000256" key="8">
    <source>
        <dbReference type="SAM" id="MobiDB-lite"/>
    </source>
</evidence>
<dbReference type="SMART" id="SM00355">
    <property type="entry name" value="ZnF_C2H2"/>
    <property type="match status" value="3"/>
</dbReference>
<dbReference type="Gene3D" id="3.30.160.60">
    <property type="entry name" value="Classic Zinc Finger"/>
    <property type="match status" value="3"/>
</dbReference>
<dbReference type="PANTHER" id="PTHR23235">
    <property type="entry name" value="KRUEPPEL-LIKE TRANSCRIPTION FACTOR"/>
    <property type="match status" value="1"/>
</dbReference>
<evidence type="ECO:0000259" key="9">
    <source>
        <dbReference type="PROSITE" id="PS50157"/>
    </source>
</evidence>
<keyword evidence="4 7" id="KW-0863">Zinc-finger</keyword>
<dbReference type="SUPFAM" id="SSF57667">
    <property type="entry name" value="beta-beta-alpha zinc fingers"/>
    <property type="match status" value="2"/>
</dbReference>
<name>A0AAW0T0A9_SCYPA</name>
<dbReference type="GO" id="GO:0000981">
    <property type="term" value="F:DNA-binding transcription factor activity, RNA polymerase II-specific"/>
    <property type="evidence" value="ECO:0007669"/>
    <property type="project" value="TreeGrafter"/>
</dbReference>
<protein>
    <recommendedName>
        <fullName evidence="9">C2H2-type domain-containing protein</fullName>
    </recommendedName>
</protein>
<evidence type="ECO:0000313" key="10">
    <source>
        <dbReference type="EMBL" id="KAK8381139.1"/>
    </source>
</evidence>
<dbReference type="Pfam" id="PF00096">
    <property type="entry name" value="zf-C2H2"/>
    <property type="match status" value="3"/>
</dbReference>
<comment type="subcellular location">
    <subcellularLocation>
        <location evidence="1">Nucleus</location>
    </subcellularLocation>
</comment>
<dbReference type="GO" id="GO:0008270">
    <property type="term" value="F:zinc ion binding"/>
    <property type="evidence" value="ECO:0007669"/>
    <property type="project" value="UniProtKB-KW"/>
</dbReference>
<dbReference type="InterPro" id="IPR036236">
    <property type="entry name" value="Znf_C2H2_sf"/>
</dbReference>
<proteinExistence type="predicted"/>
<dbReference type="GO" id="GO:0005634">
    <property type="term" value="C:nucleus"/>
    <property type="evidence" value="ECO:0007669"/>
    <property type="project" value="UniProtKB-SubCell"/>
</dbReference>
<dbReference type="InterPro" id="IPR013087">
    <property type="entry name" value="Znf_C2H2_type"/>
</dbReference>
<accession>A0AAW0T0A9</accession>
<feature type="compositionally biased region" description="Polar residues" evidence="8">
    <location>
        <begin position="193"/>
        <end position="202"/>
    </location>
</feature>
<evidence type="ECO:0000256" key="1">
    <source>
        <dbReference type="ARBA" id="ARBA00004123"/>
    </source>
</evidence>
<keyword evidence="6" id="KW-0539">Nucleus</keyword>
<dbReference type="FunFam" id="3.30.160.60:FF:000018">
    <property type="entry name" value="Krueppel-like factor 15"/>
    <property type="match status" value="1"/>
</dbReference>
<evidence type="ECO:0000256" key="7">
    <source>
        <dbReference type="PROSITE-ProRule" id="PRU00042"/>
    </source>
</evidence>
<dbReference type="Proteomes" id="UP001487740">
    <property type="component" value="Unassembled WGS sequence"/>
</dbReference>
<feature type="domain" description="C2H2-type" evidence="9">
    <location>
        <begin position="411"/>
        <end position="440"/>
    </location>
</feature>
<feature type="region of interest" description="Disordered" evidence="8">
    <location>
        <begin position="169"/>
        <end position="203"/>
    </location>
</feature>
<evidence type="ECO:0000313" key="11">
    <source>
        <dbReference type="Proteomes" id="UP001487740"/>
    </source>
</evidence>
<dbReference type="FunFam" id="3.30.160.60:FF:000100">
    <property type="entry name" value="Zinc finger 45-like"/>
    <property type="match status" value="1"/>
</dbReference>
<dbReference type="AlphaFoldDB" id="A0AAW0T0A9"/>
<gene>
    <name evidence="10" type="ORF">O3P69_008187</name>
</gene>
<keyword evidence="3" id="KW-0677">Repeat</keyword>